<proteinExistence type="predicted"/>
<dbReference type="AlphaFoldDB" id="A0A1H3JM33"/>
<dbReference type="SUPFAM" id="SSF50891">
    <property type="entry name" value="Cyclophilin-like"/>
    <property type="match status" value="1"/>
</dbReference>
<dbReference type="OrthoDB" id="31132at2157"/>
<sequence>MSDLTVHVDDHALPAEWADANPETRAAIAEALPIVGNAARWGDELYVGTDVDAPVAETRTVVEPGTIAYWPSGPAICLFWGPTPASTDGRPRAASPVAVIGRVTDVDPLESVDGPARLRVSAATAQNGERS</sequence>
<evidence type="ECO:0000313" key="3">
    <source>
        <dbReference type="Proteomes" id="UP000199079"/>
    </source>
</evidence>
<evidence type="ECO:0000259" key="1">
    <source>
        <dbReference type="Pfam" id="PF04126"/>
    </source>
</evidence>
<keyword evidence="3" id="KW-1185">Reference proteome</keyword>
<dbReference type="GeneID" id="43837674"/>
<reference evidence="3" key="1">
    <citation type="submission" date="2016-10" db="EMBL/GenBank/DDBJ databases">
        <authorList>
            <person name="Varghese N."/>
            <person name="Submissions S."/>
        </authorList>
    </citation>
    <scope>NUCLEOTIDE SEQUENCE [LARGE SCALE GENOMIC DNA]</scope>
    <source>
        <strain evidence="3">DC30,IBRC 10041,KCTC 4046</strain>
    </source>
</reference>
<organism evidence="2 3">
    <name type="scientific">Halopenitus persicus</name>
    <dbReference type="NCBI Taxonomy" id="1048396"/>
    <lineage>
        <taxon>Archaea</taxon>
        <taxon>Methanobacteriati</taxon>
        <taxon>Methanobacteriota</taxon>
        <taxon>Stenosarchaea group</taxon>
        <taxon>Halobacteria</taxon>
        <taxon>Halobacteriales</taxon>
        <taxon>Haloferacaceae</taxon>
        <taxon>Halopenitus</taxon>
    </lineage>
</organism>
<protein>
    <recommendedName>
        <fullName evidence="1">Cyclophilin TM1367-like domain-containing protein</fullName>
    </recommendedName>
</protein>
<dbReference type="Proteomes" id="UP000199079">
    <property type="component" value="Unassembled WGS sequence"/>
</dbReference>
<feature type="domain" description="Cyclophilin TM1367-like" evidence="1">
    <location>
        <begin position="4"/>
        <end position="106"/>
    </location>
</feature>
<evidence type="ECO:0000313" key="2">
    <source>
        <dbReference type="EMBL" id="SDY40992.1"/>
    </source>
</evidence>
<dbReference type="Gene3D" id="2.40.100.20">
    <property type="match status" value="1"/>
</dbReference>
<dbReference type="EMBL" id="FNPC01000005">
    <property type="protein sequence ID" value="SDY40992.1"/>
    <property type="molecule type" value="Genomic_DNA"/>
</dbReference>
<name>A0A1H3JM33_9EURY</name>
<dbReference type="RefSeq" id="WP_021073642.1">
    <property type="nucleotide sequence ID" value="NZ_FNPC01000005.1"/>
</dbReference>
<dbReference type="InterPro" id="IPR029000">
    <property type="entry name" value="Cyclophilin-like_dom_sf"/>
</dbReference>
<dbReference type="InterPro" id="IPR025658">
    <property type="entry name" value="Cyclophilin_TM1367"/>
</dbReference>
<gene>
    <name evidence="2" type="ORF">SAMN05216564_10570</name>
</gene>
<accession>A0A1H3JM33</accession>
<dbReference type="Pfam" id="PF04126">
    <property type="entry name" value="Cyclophil_like"/>
    <property type="match status" value="1"/>
</dbReference>